<reference evidence="3" key="1">
    <citation type="journal article" date="2019" name="Int. J. Syst. Evol. Microbiol.">
        <title>The Global Catalogue of Microorganisms (GCM) 10K type strain sequencing project: providing services to taxonomists for standard genome sequencing and annotation.</title>
        <authorList>
            <consortium name="The Broad Institute Genomics Platform"/>
            <consortium name="The Broad Institute Genome Sequencing Center for Infectious Disease"/>
            <person name="Wu L."/>
            <person name="Ma J."/>
        </authorList>
    </citation>
    <scope>NUCLEOTIDE SEQUENCE [LARGE SCALE GENOMIC DNA]</scope>
    <source>
        <strain evidence="3">CCUG 36916</strain>
    </source>
</reference>
<feature type="region of interest" description="Disordered" evidence="1">
    <location>
        <begin position="1"/>
        <end position="36"/>
    </location>
</feature>
<feature type="compositionally biased region" description="Basic and acidic residues" evidence="1">
    <location>
        <begin position="57"/>
        <end position="93"/>
    </location>
</feature>
<gene>
    <name evidence="2" type="ORF">ACFQDP_19855</name>
</gene>
<dbReference type="EMBL" id="JBHSTT010000081">
    <property type="protein sequence ID" value="MFC6391564.1"/>
    <property type="molecule type" value="Genomic_DNA"/>
</dbReference>
<protein>
    <submittedName>
        <fullName evidence="2">Uncharacterized protein</fullName>
    </submittedName>
</protein>
<dbReference type="Proteomes" id="UP001596237">
    <property type="component" value="Unassembled WGS sequence"/>
</dbReference>
<proteinExistence type="predicted"/>
<feature type="compositionally biased region" description="Basic and acidic residues" evidence="1">
    <location>
        <begin position="19"/>
        <end position="34"/>
    </location>
</feature>
<dbReference type="RefSeq" id="WP_210329240.1">
    <property type="nucleotide sequence ID" value="NZ_JBHSTT010000081.1"/>
</dbReference>
<evidence type="ECO:0000313" key="2">
    <source>
        <dbReference type="EMBL" id="MFC6391564.1"/>
    </source>
</evidence>
<comment type="caution">
    <text evidence="2">The sequence shown here is derived from an EMBL/GenBank/DDBJ whole genome shotgun (WGS) entry which is preliminary data.</text>
</comment>
<evidence type="ECO:0000313" key="3">
    <source>
        <dbReference type="Proteomes" id="UP001596237"/>
    </source>
</evidence>
<evidence type="ECO:0000256" key="1">
    <source>
        <dbReference type="SAM" id="MobiDB-lite"/>
    </source>
</evidence>
<keyword evidence="3" id="KW-1185">Reference proteome</keyword>
<accession>A0ABW1WXG8</accession>
<name>A0ABW1WXG8_9HYPH</name>
<feature type="region of interest" description="Disordered" evidence="1">
    <location>
        <begin position="53"/>
        <end position="96"/>
    </location>
</feature>
<organism evidence="2 3">
    <name type="scientific">Methylorubrum zatmanii</name>
    <dbReference type="NCBI Taxonomy" id="29429"/>
    <lineage>
        <taxon>Bacteria</taxon>
        <taxon>Pseudomonadati</taxon>
        <taxon>Pseudomonadota</taxon>
        <taxon>Alphaproteobacteria</taxon>
        <taxon>Hyphomicrobiales</taxon>
        <taxon>Methylobacteriaceae</taxon>
        <taxon>Methylorubrum</taxon>
    </lineage>
</organism>
<sequence length="134" mass="14769">MKGSRISREPSNNGFPVEGKLRAEKASADPRADRVSTGLTGLLGMCVLMIGRAGSGEGEHDHGREQQQNNGKREHPAWHRDDPPMSDPDDRNSRNLKRLLAKRFSAESSCRAHCHMRKMHDTADDGPIALCNAT</sequence>